<name>A0A6J6S1U5_9ZZZZ</name>
<evidence type="ECO:0000256" key="1">
    <source>
        <dbReference type="ARBA" id="ARBA00022630"/>
    </source>
</evidence>
<evidence type="ECO:0000256" key="3">
    <source>
        <dbReference type="ARBA" id="ARBA00023002"/>
    </source>
</evidence>
<evidence type="ECO:0000313" key="7">
    <source>
        <dbReference type="EMBL" id="CAB4537750.1"/>
    </source>
</evidence>
<keyword evidence="5" id="KW-0676">Redox-active center</keyword>
<dbReference type="Gene3D" id="3.50.50.60">
    <property type="entry name" value="FAD/NAD(P)-binding domain"/>
    <property type="match status" value="2"/>
</dbReference>
<dbReference type="AlphaFoldDB" id="A0A6J6S1U5"/>
<dbReference type="GO" id="GO:0019430">
    <property type="term" value="P:removal of superoxide radicals"/>
    <property type="evidence" value="ECO:0007669"/>
    <property type="project" value="InterPro"/>
</dbReference>
<keyword evidence="3" id="KW-0560">Oxidoreductase</keyword>
<dbReference type="Pfam" id="PF07992">
    <property type="entry name" value="Pyr_redox_2"/>
    <property type="match status" value="1"/>
</dbReference>
<evidence type="ECO:0000313" key="9">
    <source>
        <dbReference type="EMBL" id="CAB4900822.1"/>
    </source>
</evidence>
<evidence type="ECO:0000259" key="6">
    <source>
        <dbReference type="Pfam" id="PF07992"/>
    </source>
</evidence>
<dbReference type="InterPro" id="IPR023753">
    <property type="entry name" value="FAD/NAD-binding_dom"/>
</dbReference>
<dbReference type="EMBL" id="CAEZYU010000004">
    <property type="protein sequence ID" value="CAB4728784.1"/>
    <property type="molecule type" value="Genomic_DNA"/>
</dbReference>
<keyword evidence="4" id="KW-1015">Disulfide bond</keyword>
<keyword evidence="2" id="KW-0274">FAD</keyword>
<sequence length="329" mass="35381">MSAENDSASAKEDVRNVIIIGSGPAGLTAAIYTARANLEPLLIEGEPSSNSDQPGGQLMLTTEVENFPGFPSGIMGPELMANFREQAARFGTEILTSKVSKVDLSQRPFKVWVGNSSAEPTYLARSIIVSTGAQSLMLGLEAEKRLLGHGLSTCATCDGFFFRDQDIAVVGGGDSAVEEAMFLSRFASTVTIIHRRDELRASKIMQDRAHENPKIKFMWNTVVEDIIGETSVEGLAVRNLLTDEQSTVGFTGVFVAIGHRPSTDLFRGQLDLKENGYLITEGSSSKTNIEGVFAAGDVQDDYYRQAITAAGSGCTAAIDAERFLEDQGH</sequence>
<protein>
    <submittedName>
        <fullName evidence="8">Unannotated protein</fullName>
    </submittedName>
</protein>
<dbReference type="EMBL" id="CAFBMG010000051">
    <property type="protein sequence ID" value="CAB4900822.1"/>
    <property type="molecule type" value="Genomic_DNA"/>
</dbReference>
<dbReference type="InterPro" id="IPR036188">
    <property type="entry name" value="FAD/NAD-bd_sf"/>
</dbReference>
<dbReference type="PANTHER" id="PTHR48105">
    <property type="entry name" value="THIOREDOXIN REDUCTASE 1-RELATED-RELATED"/>
    <property type="match status" value="1"/>
</dbReference>
<dbReference type="PRINTS" id="PR00368">
    <property type="entry name" value="FADPNR"/>
</dbReference>
<gene>
    <name evidence="7" type="ORF">UFOPK1358_00844</name>
    <name evidence="8" type="ORF">UFOPK2766_00171</name>
    <name evidence="9" type="ORF">UFOPK3519_00823</name>
</gene>
<evidence type="ECO:0000313" key="8">
    <source>
        <dbReference type="EMBL" id="CAB4728784.1"/>
    </source>
</evidence>
<organism evidence="8">
    <name type="scientific">freshwater metagenome</name>
    <dbReference type="NCBI Taxonomy" id="449393"/>
    <lineage>
        <taxon>unclassified sequences</taxon>
        <taxon>metagenomes</taxon>
        <taxon>ecological metagenomes</taxon>
    </lineage>
</organism>
<reference evidence="8" key="1">
    <citation type="submission" date="2020-05" db="EMBL/GenBank/DDBJ databases">
        <authorList>
            <person name="Chiriac C."/>
            <person name="Salcher M."/>
            <person name="Ghai R."/>
            <person name="Kavagutti S V."/>
        </authorList>
    </citation>
    <scope>NUCLEOTIDE SEQUENCE</scope>
</reference>
<dbReference type="InterPro" id="IPR008255">
    <property type="entry name" value="Pyr_nucl-diS_OxRdtase_2_AS"/>
</dbReference>
<dbReference type="InterPro" id="IPR050097">
    <property type="entry name" value="Ferredoxin-NADP_redctase_2"/>
</dbReference>
<dbReference type="GO" id="GO:0004791">
    <property type="term" value="F:thioredoxin-disulfide reductase (NADPH) activity"/>
    <property type="evidence" value="ECO:0007669"/>
    <property type="project" value="InterPro"/>
</dbReference>
<proteinExistence type="predicted"/>
<dbReference type="EMBL" id="CAEZSF010000067">
    <property type="protein sequence ID" value="CAB4537750.1"/>
    <property type="molecule type" value="Genomic_DNA"/>
</dbReference>
<keyword evidence="1" id="KW-0285">Flavoprotein</keyword>
<dbReference type="PROSITE" id="PS00573">
    <property type="entry name" value="PYRIDINE_REDOX_2"/>
    <property type="match status" value="1"/>
</dbReference>
<dbReference type="GO" id="GO:0005737">
    <property type="term" value="C:cytoplasm"/>
    <property type="evidence" value="ECO:0007669"/>
    <property type="project" value="InterPro"/>
</dbReference>
<evidence type="ECO:0000256" key="5">
    <source>
        <dbReference type="ARBA" id="ARBA00023284"/>
    </source>
</evidence>
<dbReference type="InterPro" id="IPR005982">
    <property type="entry name" value="Thioredox_Rdtase"/>
</dbReference>
<dbReference type="SUPFAM" id="SSF51905">
    <property type="entry name" value="FAD/NAD(P)-binding domain"/>
    <property type="match status" value="1"/>
</dbReference>
<evidence type="ECO:0000256" key="2">
    <source>
        <dbReference type="ARBA" id="ARBA00022827"/>
    </source>
</evidence>
<evidence type="ECO:0000256" key="4">
    <source>
        <dbReference type="ARBA" id="ARBA00023157"/>
    </source>
</evidence>
<feature type="domain" description="FAD/NAD(P)-binding" evidence="6">
    <location>
        <begin position="16"/>
        <end position="313"/>
    </location>
</feature>
<dbReference type="PRINTS" id="PR00469">
    <property type="entry name" value="PNDRDTASEII"/>
</dbReference>
<dbReference type="NCBIfam" id="TIGR01292">
    <property type="entry name" value="TRX_reduct"/>
    <property type="match status" value="1"/>
</dbReference>
<accession>A0A6J6S1U5</accession>